<dbReference type="GO" id="GO:0046872">
    <property type="term" value="F:metal ion binding"/>
    <property type="evidence" value="ECO:0007669"/>
    <property type="project" value="UniProtKB-KW"/>
</dbReference>
<keyword evidence="2" id="KW-0808">Transferase</keyword>
<gene>
    <name evidence="9" type="ORF">CBOVIS_LOCUS7782</name>
</gene>
<dbReference type="GO" id="GO:0003729">
    <property type="term" value="F:mRNA binding"/>
    <property type="evidence" value="ECO:0007669"/>
    <property type="project" value="InterPro"/>
</dbReference>
<dbReference type="Gene3D" id="3.30.70.250">
    <property type="entry name" value="Malonyl-CoA ACP transacylase, ACP-binding"/>
    <property type="match status" value="1"/>
</dbReference>
<evidence type="ECO:0000256" key="7">
    <source>
        <dbReference type="SAM" id="MobiDB-lite"/>
    </source>
</evidence>
<dbReference type="Gene3D" id="3.40.1190.20">
    <property type="match status" value="1"/>
</dbReference>
<dbReference type="Pfam" id="PF00698">
    <property type="entry name" value="Acyl_transf_1"/>
    <property type="match status" value="1"/>
</dbReference>
<dbReference type="InterPro" id="IPR016035">
    <property type="entry name" value="Acyl_Trfase/lysoPLipase"/>
</dbReference>
<comment type="similarity">
    <text evidence="1">Belongs to the Luc7 family.</text>
</comment>
<evidence type="ECO:0000256" key="2">
    <source>
        <dbReference type="ARBA" id="ARBA00022679"/>
    </source>
</evidence>
<dbReference type="PROSITE" id="PS51255">
    <property type="entry name" value="ADPK"/>
    <property type="match status" value="1"/>
</dbReference>
<dbReference type="InterPro" id="IPR004882">
    <property type="entry name" value="Luc7-rel"/>
</dbReference>
<dbReference type="GO" id="GO:0006376">
    <property type="term" value="P:mRNA splice site recognition"/>
    <property type="evidence" value="ECO:0007669"/>
    <property type="project" value="InterPro"/>
</dbReference>
<organism evidence="9 10">
    <name type="scientific">Caenorhabditis bovis</name>
    <dbReference type="NCBI Taxonomy" id="2654633"/>
    <lineage>
        <taxon>Eukaryota</taxon>
        <taxon>Metazoa</taxon>
        <taxon>Ecdysozoa</taxon>
        <taxon>Nematoda</taxon>
        <taxon>Chromadorea</taxon>
        <taxon>Rhabditida</taxon>
        <taxon>Rhabditina</taxon>
        <taxon>Rhabditomorpha</taxon>
        <taxon>Rhabditoidea</taxon>
        <taxon>Rhabditidae</taxon>
        <taxon>Peloderinae</taxon>
        <taxon>Caenorhabditis</taxon>
    </lineage>
</organism>
<dbReference type="GO" id="GO:0006006">
    <property type="term" value="P:glucose metabolic process"/>
    <property type="evidence" value="ECO:0007669"/>
    <property type="project" value="TreeGrafter"/>
</dbReference>
<dbReference type="EMBL" id="CADEPM010000004">
    <property type="protein sequence ID" value="CAB3405603.1"/>
    <property type="molecule type" value="Genomic_DNA"/>
</dbReference>
<evidence type="ECO:0000313" key="10">
    <source>
        <dbReference type="Proteomes" id="UP000494206"/>
    </source>
</evidence>
<dbReference type="Pfam" id="PF04587">
    <property type="entry name" value="ADP_PFK_GK"/>
    <property type="match status" value="1"/>
</dbReference>
<keyword evidence="3" id="KW-0479">Metal-binding</keyword>
<dbReference type="SMART" id="SM00827">
    <property type="entry name" value="PKS_AT"/>
    <property type="match status" value="1"/>
</dbReference>
<feature type="region of interest" description="Disordered" evidence="7">
    <location>
        <begin position="251"/>
        <end position="282"/>
    </location>
</feature>
<feature type="compositionally biased region" description="Basic and acidic residues" evidence="7">
    <location>
        <begin position="107"/>
        <end position="125"/>
    </location>
</feature>
<protein>
    <recommendedName>
        <fullName evidence="8">Malonyl-CoA:ACP transacylase (MAT) domain-containing protein</fullName>
    </recommendedName>
</protein>
<dbReference type="GO" id="GO:0043843">
    <property type="term" value="F:ADP-specific glucokinase activity"/>
    <property type="evidence" value="ECO:0007669"/>
    <property type="project" value="TreeGrafter"/>
</dbReference>
<dbReference type="InterPro" id="IPR014043">
    <property type="entry name" value="Acyl_transferase_dom"/>
</dbReference>
<name>A0A8S1EWB0_9PELO</name>
<dbReference type="Pfam" id="PF03194">
    <property type="entry name" value="LUC7"/>
    <property type="match status" value="1"/>
</dbReference>
<evidence type="ECO:0000256" key="6">
    <source>
        <dbReference type="ARBA" id="ARBA00023152"/>
    </source>
</evidence>
<evidence type="ECO:0000259" key="8">
    <source>
        <dbReference type="SMART" id="SM00827"/>
    </source>
</evidence>
<feature type="region of interest" description="Disordered" evidence="7">
    <location>
        <begin position="105"/>
        <end position="125"/>
    </location>
</feature>
<dbReference type="Gene3D" id="3.40.366.10">
    <property type="entry name" value="Malonyl-Coenzyme A Acyl Carrier Protein, domain 2"/>
    <property type="match status" value="1"/>
</dbReference>
<dbReference type="InterPro" id="IPR001227">
    <property type="entry name" value="Ac_transferase_dom_sf"/>
</dbReference>
<keyword evidence="5" id="KW-0460">Magnesium</keyword>
<evidence type="ECO:0000256" key="4">
    <source>
        <dbReference type="ARBA" id="ARBA00022777"/>
    </source>
</evidence>
<dbReference type="PANTHER" id="PTHR21208:SF0">
    <property type="entry name" value="ADP-DEPENDENT GLUCOKINASE"/>
    <property type="match status" value="1"/>
</dbReference>
<dbReference type="PANTHER" id="PTHR21208">
    <property type="entry name" value="ADP-DEPENDENT GLUCOKINASE"/>
    <property type="match status" value="1"/>
</dbReference>
<dbReference type="SUPFAM" id="SSF52151">
    <property type="entry name" value="FabD/lysophospholipase-like"/>
    <property type="match status" value="1"/>
</dbReference>
<keyword evidence="6" id="KW-0324">Glycolysis</keyword>
<feature type="domain" description="Malonyl-CoA:ACP transacylase (MAT)" evidence="8">
    <location>
        <begin position="840"/>
        <end position="1145"/>
    </location>
</feature>
<dbReference type="InterPro" id="IPR029056">
    <property type="entry name" value="Ribokinase-like"/>
</dbReference>
<evidence type="ECO:0000256" key="1">
    <source>
        <dbReference type="ARBA" id="ARBA00005655"/>
    </source>
</evidence>
<sequence length="1148" mass="130374">MSARDAMAAMLDELMGPKRNVELGEDTKVTFDDPDICPYYLAGFCPHDMFVNTKADLGACPLVHDDNLRRMYPTSPEFEKLGFERKLLRFLLELEEDNMRRIKKNKDKLSGMDDQGRKKNEEEKQKIEKEMEEYEEQLKQVILDAEEAGNRGNVTKCQELVEKSEELKYLKNQLAEKLEQLNAAPLHPMVPPMMEELQMKPMEVCEVCGSMLIVNDAANRVEEHLTGKMHTGYQRIRQAIDELKERLKKKDEAEAHIREERRKERRGGDGDRERRRSRSRDRDRKRRVRKLIMFVESWMPQIFSRKHRLLHLSVLFFMLPFWYSAYNEQFRMASYSVEKAMFMAWERAIVKPGAMFKRAVVGFNCNVDLIVNGVKVIESLNTSISDGKDHESLVNLNDLSSTFAHFFKRGAAAERYMSSEDDFNVLVREAESSSRAHHHIGGNAALMADRIAANFPRTEVYLVGPIGPRSQALLHPAVKRANSTRIVKDELHVILEYKQGEILGDWVAPSSSRFITSHDHFSGSMVVVEMFFKAITQFKPDLVIITGVHLLEFQSKEMRQEKVRMIKRNLLQVNPKLPIHLELGSLADSMFAADVLSKIIPYVDSLGINEQELTFLSHIANGPYMEEHPVQAGTVHVYKVVEMLHWLLKTYGKDPTNSKPAKTGYRLSRIHFHCLTFHIMVSTGTDWSNLAAGLAAGARISGRLSCNINANTLDSELLEIRTAASFVLDKTTMRAYQFEAHKQLPSKVSIVQNSARSIRKRPPISSNILDEGVTFADVHNVVLAPTTKLPYPEKELLKHIDKTSKDLLKDKNKMKYGGKKKSSGKIDFMHIPIEEHVVVLFPGQGAQFVGMGKKLIEIPAAKRVFEQASEVLGYDMYKLCQEGPDLKLQQTLYCQPAVVTCSVAAFEALKEIDPSVGENLTDTAGFSVGEYSALVAGEMLSFEDAIKVVKARAEAMHECGQLIKSGMLTVRVKAASKIERAMADARKKAIEKGELDVCEIANYLYCGVRVIGGSETCLRFLEQNQEKYFIQAMKRLHVSAAFHTKQMQPAVEKVMLALGKVDLQRATCNVYSNYTGHIFAAKKAEVRGALAKQVSAPVKWEQIQQLLYRKHQDELFPRFYEVGPGRQLGSMLLQTSKKAYKNYNHFFE</sequence>
<keyword evidence="4" id="KW-0418">Kinase</keyword>
<feature type="compositionally biased region" description="Basic and acidic residues" evidence="7">
    <location>
        <begin position="251"/>
        <end position="274"/>
    </location>
</feature>
<reference evidence="9 10" key="1">
    <citation type="submission" date="2020-04" db="EMBL/GenBank/DDBJ databases">
        <authorList>
            <person name="Laetsch R D."/>
            <person name="Stevens L."/>
            <person name="Kumar S."/>
            <person name="Blaxter L. M."/>
        </authorList>
    </citation>
    <scope>NUCLEOTIDE SEQUENCE [LARGE SCALE GENOMIC DNA]</scope>
</reference>
<evidence type="ECO:0000256" key="5">
    <source>
        <dbReference type="ARBA" id="ARBA00022842"/>
    </source>
</evidence>
<evidence type="ECO:0000256" key="3">
    <source>
        <dbReference type="ARBA" id="ARBA00022723"/>
    </source>
</evidence>
<proteinExistence type="inferred from homology"/>
<accession>A0A8S1EWB0</accession>
<dbReference type="OrthoDB" id="5847021at2759"/>
<dbReference type="GO" id="GO:0005783">
    <property type="term" value="C:endoplasmic reticulum"/>
    <property type="evidence" value="ECO:0007669"/>
    <property type="project" value="TreeGrafter"/>
</dbReference>
<evidence type="ECO:0000313" key="9">
    <source>
        <dbReference type="EMBL" id="CAB3405603.1"/>
    </source>
</evidence>
<dbReference type="Proteomes" id="UP000494206">
    <property type="component" value="Unassembled WGS sequence"/>
</dbReference>
<dbReference type="AlphaFoldDB" id="A0A8S1EWB0"/>
<dbReference type="GO" id="GO:0005685">
    <property type="term" value="C:U1 snRNP"/>
    <property type="evidence" value="ECO:0007669"/>
    <property type="project" value="InterPro"/>
</dbReference>
<dbReference type="GO" id="GO:0006096">
    <property type="term" value="P:glycolytic process"/>
    <property type="evidence" value="ECO:0007669"/>
    <property type="project" value="UniProtKB-KW"/>
</dbReference>
<keyword evidence="10" id="KW-1185">Reference proteome</keyword>
<dbReference type="InterPro" id="IPR007666">
    <property type="entry name" value="ADP_PFK/GK"/>
</dbReference>
<dbReference type="SUPFAM" id="SSF53613">
    <property type="entry name" value="Ribokinase-like"/>
    <property type="match status" value="1"/>
</dbReference>
<comment type="caution">
    <text evidence="9">The sequence shown here is derived from an EMBL/GenBank/DDBJ whole genome shotgun (WGS) entry which is preliminary data.</text>
</comment>